<dbReference type="Proteomes" id="UP000245627">
    <property type="component" value="Unassembled WGS sequence"/>
</dbReference>
<accession>A0A2T8HG12</accession>
<name>A0A2T8HG12_9SPHI</name>
<protein>
    <submittedName>
        <fullName evidence="1">Uncharacterized protein</fullName>
    </submittedName>
</protein>
<sequence length="81" mass="9502">MNTHSITKEQLDKLVETIDSQFESYFQNKESEVSSVRDCFYKPDMYEEQGLYALKDDALKDFPDEIRQKTHEMIATISSVD</sequence>
<gene>
    <name evidence="1" type="ORF">DC487_14945</name>
</gene>
<reference evidence="1 2" key="1">
    <citation type="submission" date="2018-04" db="EMBL/GenBank/DDBJ databases">
        <title>Sphingobacterium cortibacter sp. nov.</title>
        <authorList>
            <person name="Li Y."/>
        </authorList>
    </citation>
    <scope>NUCLEOTIDE SEQUENCE [LARGE SCALE GENOMIC DNA]</scope>
    <source>
        <strain evidence="1 2">2c-3</strain>
    </source>
</reference>
<proteinExistence type="predicted"/>
<comment type="caution">
    <text evidence="1">The sequence shown here is derived from an EMBL/GenBank/DDBJ whole genome shotgun (WGS) entry which is preliminary data.</text>
</comment>
<keyword evidence="2" id="KW-1185">Reference proteome</keyword>
<evidence type="ECO:0000313" key="1">
    <source>
        <dbReference type="EMBL" id="PVH24376.1"/>
    </source>
</evidence>
<dbReference type="RefSeq" id="WP_116776774.1">
    <property type="nucleotide sequence ID" value="NZ_QDKG01000006.1"/>
</dbReference>
<dbReference type="EMBL" id="QDKG01000006">
    <property type="protein sequence ID" value="PVH24376.1"/>
    <property type="molecule type" value="Genomic_DNA"/>
</dbReference>
<dbReference type="OrthoDB" id="711643at2"/>
<evidence type="ECO:0000313" key="2">
    <source>
        <dbReference type="Proteomes" id="UP000245627"/>
    </source>
</evidence>
<organism evidence="1 2">
    <name type="scientific">Sphingobacterium corticibacter</name>
    <dbReference type="NCBI Taxonomy" id="2171749"/>
    <lineage>
        <taxon>Bacteria</taxon>
        <taxon>Pseudomonadati</taxon>
        <taxon>Bacteroidota</taxon>
        <taxon>Sphingobacteriia</taxon>
        <taxon>Sphingobacteriales</taxon>
        <taxon>Sphingobacteriaceae</taxon>
        <taxon>Sphingobacterium</taxon>
    </lineage>
</organism>
<dbReference type="AlphaFoldDB" id="A0A2T8HG12"/>